<evidence type="ECO:0000256" key="1">
    <source>
        <dbReference type="ARBA" id="ARBA00022801"/>
    </source>
</evidence>
<protein>
    <recommendedName>
        <fullName evidence="5">PNPLA domain-containing protein</fullName>
    </recommendedName>
</protein>
<dbReference type="Gene3D" id="3.40.1090.10">
    <property type="entry name" value="Cytosolic phospholipase A2 catalytic domain"/>
    <property type="match status" value="1"/>
</dbReference>
<keyword evidence="3 4" id="KW-0443">Lipid metabolism</keyword>
<dbReference type="InterPro" id="IPR002641">
    <property type="entry name" value="PNPLA_dom"/>
</dbReference>
<dbReference type="AlphaFoldDB" id="A0AA38HT70"/>
<accession>A0AA38HT70</accession>
<dbReference type="SUPFAM" id="SSF52151">
    <property type="entry name" value="FabD/lysophospholipase-like"/>
    <property type="match status" value="1"/>
</dbReference>
<feature type="short sequence motif" description="GXSXG" evidence="4">
    <location>
        <begin position="224"/>
        <end position="228"/>
    </location>
</feature>
<feature type="active site" description="Nucleophile" evidence="4">
    <location>
        <position position="226"/>
    </location>
</feature>
<dbReference type="EMBL" id="JALNTZ010000008">
    <property type="protein sequence ID" value="KAJ3642317.1"/>
    <property type="molecule type" value="Genomic_DNA"/>
</dbReference>
<dbReference type="GO" id="GO:0047499">
    <property type="term" value="F:calcium-independent phospholipase A2 activity"/>
    <property type="evidence" value="ECO:0007669"/>
    <property type="project" value="TreeGrafter"/>
</dbReference>
<dbReference type="Proteomes" id="UP001168821">
    <property type="component" value="Unassembled WGS sequence"/>
</dbReference>
<evidence type="ECO:0000256" key="2">
    <source>
        <dbReference type="ARBA" id="ARBA00022963"/>
    </source>
</evidence>
<feature type="active site" description="Proton acceptor" evidence="4">
    <location>
        <position position="369"/>
    </location>
</feature>
<organism evidence="6 7">
    <name type="scientific">Zophobas morio</name>
    <dbReference type="NCBI Taxonomy" id="2755281"/>
    <lineage>
        <taxon>Eukaryota</taxon>
        <taxon>Metazoa</taxon>
        <taxon>Ecdysozoa</taxon>
        <taxon>Arthropoda</taxon>
        <taxon>Hexapoda</taxon>
        <taxon>Insecta</taxon>
        <taxon>Pterygota</taxon>
        <taxon>Neoptera</taxon>
        <taxon>Endopterygota</taxon>
        <taxon>Coleoptera</taxon>
        <taxon>Polyphaga</taxon>
        <taxon>Cucujiformia</taxon>
        <taxon>Tenebrionidae</taxon>
        <taxon>Zophobas</taxon>
    </lineage>
</organism>
<gene>
    <name evidence="6" type="ORF">Zmor_025115</name>
</gene>
<keyword evidence="2 4" id="KW-0442">Lipid degradation</keyword>
<feature type="short sequence motif" description="DGA/G" evidence="4">
    <location>
        <begin position="369"/>
        <end position="371"/>
    </location>
</feature>
<dbReference type="GO" id="GO:0019369">
    <property type="term" value="P:arachidonate metabolic process"/>
    <property type="evidence" value="ECO:0007669"/>
    <property type="project" value="TreeGrafter"/>
</dbReference>
<dbReference type="InterPro" id="IPR045217">
    <property type="entry name" value="PNPLA8-like"/>
</dbReference>
<reference evidence="6" key="1">
    <citation type="journal article" date="2023" name="G3 (Bethesda)">
        <title>Whole genome assemblies of Zophobas morio and Tenebrio molitor.</title>
        <authorList>
            <person name="Kaur S."/>
            <person name="Stinson S.A."/>
            <person name="diCenzo G.C."/>
        </authorList>
    </citation>
    <scope>NUCLEOTIDE SEQUENCE</scope>
    <source>
        <strain evidence="6">QUZm001</strain>
    </source>
</reference>
<evidence type="ECO:0000313" key="6">
    <source>
        <dbReference type="EMBL" id="KAJ3642317.1"/>
    </source>
</evidence>
<dbReference type="PANTHER" id="PTHR24185">
    <property type="entry name" value="CALCIUM-INDEPENDENT PHOSPHOLIPASE A2-GAMMA"/>
    <property type="match status" value="1"/>
</dbReference>
<feature type="short sequence motif" description="GXGXXG" evidence="4">
    <location>
        <begin position="192"/>
        <end position="197"/>
    </location>
</feature>
<sequence length="524" mass="59717">MSLNQQKIVHHLKDSVSKITNNKIVQDFFEKQSLQIVQRFPVRFISDFLKYVEQCIDRSKNNDVLLLENLKHFNTKFNIKRSIVVAPKWNRKSTIISKCSISSQTLHTILSIETAENEDALLKRIEALIVHLQQYPESRNCAIRAGAIPMLLRINKKITSDNVKGAIRVALASLGYANPVARNGIRILSMDGGGIRGLLILEMLKKLEELTQKRVHELFDLFCGVSTGAILAFSLGIHHASLDEIAKHYKDISFAVFKQSRLWGTGNLVWNQAFYDTSLWEKKLREHLGTSTLIDTNRNSHCPKLCAISAVVNQSHLSAFVFRNYSPPWKVKPQYFGSSEHEVWQAARASAAAPTIFEEYKLGNFLHQDGGILVNNPTAVALHEAKLIWPNTPIQCVVSFGTGRTVPTPTDSVKRTPDDSSNTSWAHKFYKILDSATDTEGVHVMLSDLLPHNVYYRFNPYLTEMISMTEINPQKLEQLQRDTIMYLRRNEDKFQEAAKVLIEKKTCVQKCKDFINFNREIYNI</sequence>
<dbReference type="InterPro" id="IPR016035">
    <property type="entry name" value="Acyl_Trfase/lysoPLipase"/>
</dbReference>
<dbReference type="PROSITE" id="PS51635">
    <property type="entry name" value="PNPLA"/>
    <property type="match status" value="1"/>
</dbReference>
<keyword evidence="7" id="KW-1185">Reference proteome</keyword>
<dbReference type="GO" id="GO:0016020">
    <property type="term" value="C:membrane"/>
    <property type="evidence" value="ECO:0007669"/>
    <property type="project" value="TreeGrafter"/>
</dbReference>
<dbReference type="CDD" id="cd07211">
    <property type="entry name" value="Pat_PNPLA8"/>
    <property type="match status" value="1"/>
</dbReference>
<evidence type="ECO:0000256" key="4">
    <source>
        <dbReference type="PROSITE-ProRule" id="PRU01161"/>
    </source>
</evidence>
<proteinExistence type="predicted"/>
<keyword evidence="1 4" id="KW-0378">Hydrolase</keyword>
<name>A0AA38HT70_9CUCU</name>
<feature type="domain" description="PNPLA" evidence="5">
    <location>
        <begin position="188"/>
        <end position="382"/>
    </location>
</feature>
<evidence type="ECO:0000256" key="3">
    <source>
        <dbReference type="ARBA" id="ARBA00023098"/>
    </source>
</evidence>
<comment type="caution">
    <text evidence="6">The sequence shown here is derived from an EMBL/GenBank/DDBJ whole genome shotgun (WGS) entry which is preliminary data.</text>
</comment>
<dbReference type="GO" id="GO:0016042">
    <property type="term" value="P:lipid catabolic process"/>
    <property type="evidence" value="ECO:0007669"/>
    <property type="project" value="UniProtKB-UniRule"/>
</dbReference>
<dbReference type="PANTHER" id="PTHR24185:SF1">
    <property type="entry name" value="CALCIUM-INDEPENDENT PHOSPHOLIPASE A2-GAMMA"/>
    <property type="match status" value="1"/>
</dbReference>
<evidence type="ECO:0000313" key="7">
    <source>
        <dbReference type="Proteomes" id="UP001168821"/>
    </source>
</evidence>
<evidence type="ECO:0000259" key="5">
    <source>
        <dbReference type="PROSITE" id="PS51635"/>
    </source>
</evidence>
<dbReference type="Pfam" id="PF01734">
    <property type="entry name" value="Patatin"/>
    <property type="match status" value="1"/>
</dbReference>